<dbReference type="OrthoDB" id="76105at2759"/>
<keyword evidence="4" id="KW-0539">Nucleus</keyword>
<reference evidence="7 8" key="1">
    <citation type="journal article" date="2015" name="Genome Biol. Evol.">
        <title>Phylogenomic analyses indicate that early fungi evolved digesting cell walls of algal ancestors of land plants.</title>
        <authorList>
            <person name="Chang Y."/>
            <person name="Wang S."/>
            <person name="Sekimoto S."/>
            <person name="Aerts A.L."/>
            <person name="Choi C."/>
            <person name="Clum A."/>
            <person name="LaButti K.M."/>
            <person name="Lindquist E.A."/>
            <person name="Yee Ngan C."/>
            <person name="Ohm R.A."/>
            <person name="Salamov A.A."/>
            <person name="Grigoriev I.V."/>
            <person name="Spatafora J.W."/>
            <person name="Berbee M.L."/>
        </authorList>
    </citation>
    <scope>NUCLEOTIDE SEQUENCE [LARGE SCALE GENOMIC DNA]</scope>
    <source>
        <strain evidence="7 8">NRRL 1564</strain>
    </source>
</reference>
<dbReference type="SMART" id="SM00670">
    <property type="entry name" value="PINc"/>
    <property type="match status" value="1"/>
</dbReference>
<dbReference type="AlphaFoldDB" id="A0A2G5B6H5"/>
<dbReference type="Proteomes" id="UP000242474">
    <property type="component" value="Unassembled WGS sequence"/>
</dbReference>
<dbReference type="InterPro" id="IPR002716">
    <property type="entry name" value="PIN_dom"/>
</dbReference>
<dbReference type="InterPro" id="IPR029060">
    <property type="entry name" value="PIN-like_dom_sf"/>
</dbReference>
<accession>A0A2G5B6H5</accession>
<comment type="subcellular location">
    <subcellularLocation>
        <location evidence="1">Nucleus</location>
        <location evidence="1">Nucleolus</location>
    </subcellularLocation>
</comment>
<comment type="similarity">
    <text evidence="5">Belongs to the UTP23/FCF1 family. FCF1 subfamily.</text>
</comment>
<protein>
    <submittedName>
        <fullName evidence="7">rRNA-processing protein-like protein FCF1</fullName>
    </submittedName>
</protein>
<gene>
    <name evidence="7" type="ORF">COEREDRAFT_82630</name>
</gene>
<keyword evidence="8" id="KW-1185">Reference proteome</keyword>
<dbReference type="SUPFAM" id="SSF88723">
    <property type="entry name" value="PIN domain-like"/>
    <property type="match status" value="1"/>
</dbReference>
<evidence type="ECO:0000256" key="5">
    <source>
        <dbReference type="ARBA" id="ARBA00024026"/>
    </source>
</evidence>
<dbReference type="STRING" id="763665.A0A2G5B6H5"/>
<evidence type="ECO:0000313" key="7">
    <source>
        <dbReference type="EMBL" id="PIA14600.1"/>
    </source>
</evidence>
<evidence type="ECO:0000259" key="6">
    <source>
        <dbReference type="SMART" id="SM00670"/>
    </source>
</evidence>
<evidence type="ECO:0000256" key="3">
    <source>
        <dbReference type="ARBA" id="ARBA00022552"/>
    </source>
</evidence>
<dbReference type="EMBL" id="KZ303515">
    <property type="protein sequence ID" value="PIA14600.1"/>
    <property type="molecule type" value="Genomic_DNA"/>
</dbReference>
<dbReference type="FunFam" id="3.40.50.1010:FF:000004">
    <property type="entry name" value="rRNA-processing protein FCF1 homolog"/>
    <property type="match status" value="1"/>
</dbReference>
<keyword evidence="3" id="KW-0698">rRNA processing</keyword>
<dbReference type="GO" id="GO:0006364">
    <property type="term" value="P:rRNA processing"/>
    <property type="evidence" value="ECO:0007669"/>
    <property type="project" value="UniProtKB-KW"/>
</dbReference>
<keyword evidence="2" id="KW-0690">Ribosome biogenesis</keyword>
<dbReference type="Pfam" id="PF04900">
    <property type="entry name" value="Fcf1"/>
    <property type="match status" value="1"/>
</dbReference>
<dbReference type="GO" id="GO:0032040">
    <property type="term" value="C:small-subunit processome"/>
    <property type="evidence" value="ECO:0007669"/>
    <property type="project" value="InterPro"/>
</dbReference>
<evidence type="ECO:0000256" key="4">
    <source>
        <dbReference type="ARBA" id="ARBA00023242"/>
    </source>
</evidence>
<dbReference type="PANTHER" id="PTHR12416">
    <property type="entry name" value="RRNA-PROCESSING PROTEIN UTP23 HOMOLOG"/>
    <property type="match status" value="1"/>
</dbReference>
<evidence type="ECO:0000313" key="8">
    <source>
        <dbReference type="Proteomes" id="UP000242474"/>
    </source>
</evidence>
<proteinExistence type="inferred from homology"/>
<dbReference type="InterPro" id="IPR006984">
    <property type="entry name" value="Fcf1/UTP23"/>
</dbReference>
<evidence type="ECO:0000256" key="1">
    <source>
        <dbReference type="ARBA" id="ARBA00004604"/>
    </source>
</evidence>
<name>A0A2G5B6H5_COERN</name>
<evidence type="ECO:0000256" key="2">
    <source>
        <dbReference type="ARBA" id="ARBA00022517"/>
    </source>
</evidence>
<dbReference type="InterPro" id="IPR037503">
    <property type="entry name" value="Fcf1_PIN"/>
</dbReference>
<organism evidence="7 8">
    <name type="scientific">Coemansia reversa (strain ATCC 12441 / NRRL 1564)</name>
    <dbReference type="NCBI Taxonomy" id="763665"/>
    <lineage>
        <taxon>Eukaryota</taxon>
        <taxon>Fungi</taxon>
        <taxon>Fungi incertae sedis</taxon>
        <taxon>Zoopagomycota</taxon>
        <taxon>Kickxellomycotina</taxon>
        <taxon>Kickxellomycetes</taxon>
        <taxon>Kickxellales</taxon>
        <taxon>Kickxellaceae</taxon>
        <taxon>Coemansia</taxon>
    </lineage>
</organism>
<dbReference type="GO" id="GO:0004540">
    <property type="term" value="F:RNA nuclease activity"/>
    <property type="evidence" value="ECO:0007669"/>
    <property type="project" value="UniProtKB-ARBA"/>
</dbReference>
<dbReference type="Gene3D" id="3.40.50.1010">
    <property type="entry name" value="5'-nuclease"/>
    <property type="match status" value="1"/>
</dbReference>
<dbReference type="CDD" id="cd09864">
    <property type="entry name" value="PIN_Fcf1-like"/>
    <property type="match status" value="1"/>
</dbReference>
<dbReference type="GO" id="GO:0042274">
    <property type="term" value="P:ribosomal small subunit biogenesis"/>
    <property type="evidence" value="ECO:0007669"/>
    <property type="project" value="UniProtKB-ARBA"/>
</dbReference>
<feature type="domain" description="PIN" evidence="6">
    <location>
        <begin position="68"/>
        <end position="167"/>
    </location>
</feature>
<sequence length="203" mass="23498">MGKAKKTRKFGEVKRLINPKDIRLKQNQKKQAIELEAQKTEKPTKLNHVERESSNMFFKYNTSLGPPYHIIVDTNFINFALQNRLDLVQSMMDCLYAKCVPCITDCVLAELEKLGPKYRMALRVARDPRFERLPCSHKGTYADDCIVKRVMQHRCYIVATCDRDLKRRIRKVPGVPIMFIVNHKLSIERLPDSIGVSGQSHHS</sequence>